<evidence type="ECO:0000313" key="1">
    <source>
        <dbReference type="EMBL" id="CAA9201211.1"/>
    </source>
</evidence>
<comment type="caution">
    <text evidence="1">The sequence shown here is derived from an EMBL/GenBank/DDBJ whole genome shotgun (WGS) entry which is preliminary data.</text>
</comment>
<reference evidence="1 2" key="1">
    <citation type="submission" date="2020-02" db="EMBL/GenBank/DDBJ databases">
        <authorList>
            <person name="Criscuolo A."/>
        </authorList>
    </citation>
    <scope>NUCLEOTIDE SEQUENCE [LARGE SCALE GENOMIC DNA]</scope>
    <source>
        <strain evidence="1">CECT7796</strain>
    </source>
</reference>
<sequence length="144" mass="17421">MTKKQLFVFTKNKQKVLQLDLETVFPTDHFTNDAYAAILETHPGTVWFYYQKYLIHYDFKDRRCLRKVDLTFWNPHQLVVDNRTIWLISKNDGQLYALDFEPNDEIDINIKRKKAMQDRLCCEQPNEEKIRAMKEAQEKFKRKS</sequence>
<dbReference type="SUPFAM" id="SSF63825">
    <property type="entry name" value="YWTD domain"/>
    <property type="match status" value="1"/>
</dbReference>
<protein>
    <submittedName>
        <fullName evidence="1">Uncharacterized protein</fullName>
    </submittedName>
</protein>
<name>A0ABM8KMH0_9FLAO</name>
<dbReference type="EMBL" id="CADCST010000111">
    <property type="protein sequence ID" value="CAA9201211.1"/>
    <property type="molecule type" value="Genomic_DNA"/>
</dbReference>
<dbReference type="Proteomes" id="UP000474567">
    <property type="component" value="Unassembled WGS sequence"/>
</dbReference>
<evidence type="ECO:0000313" key="2">
    <source>
        <dbReference type="Proteomes" id="UP000474567"/>
    </source>
</evidence>
<keyword evidence="2" id="KW-1185">Reference proteome</keyword>
<proteinExistence type="predicted"/>
<accession>A0ABM8KMH0</accession>
<gene>
    <name evidence="1" type="ORF">FLACOL7796_03656</name>
</gene>
<organism evidence="1 2">
    <name type="scientific">Flavobacterium collinsii</name>
    <dbReference type="NCBI Taxonomy" id="1114861"/>
    <lineage>
        <taxon>Bacteria</taxon>
        <taxon>Pseudomonadati</taxon>
        <taxon>Bacteroidota</taxon>
        <taxon>Flavobacteriia</taxon>
        <taxon>Flavobacteriales</taxon>
        <taxon>Flavobacteriaceae</taxon>
        <taxon>Flavobacterium</taxon>
    </lineage>
</organism>